<keyword evidence="2" id="KW-0812">Transmembrane</keyword>
<accession>A0A8J5IHA1</accession>
<dbReference type="EMBL" id="JAENGY010002660">
    <property type="protein sequence ID" value="KAG6943573.1"/>
    <property type="molecule type" value="Genomic_DNA"/>
</dbReference>
<name>A0A8J5IHA1_9STRA</name>
<comment type="caution">
    <text evidence="3">The sequence shown here is derived from an EMBL/GenBank/DDBJ whole genome shotgun (WGS) entry which is preliminary data.</text>
</comment>
<feature type="compositionally biased region" description="Acidic residues" evidence="1">
    <location>
        <begin position="157"/>
        <end position="166"/>
    </location>
</feature>
<organism evidence="3 4">
    <name type="scientific">Phytophthora aleatoria</name>
    <dbReference type="NCBI Taxonomy" id="2496075"/>
    <lineage>
        <taxon>Eukaryota</taxon>
        <taxon>Sar</taxon>
        <taxon>Stramenopiles</taxon>
        <taxon>Oomycota</taxon>
        <taxon>Peronosporomycetes</taxon>
        <taxon>Peronosporales</taxon>
        <taxon>Peronosporaceae</taxon>
        <taxon>Phytophthora</taxon>
    </lineage>
</organism>
<dbReference type="AlphaFoldDB" id="A0A8J5IHA1"/>
<keyword evidence="2" id="KW-1133">Transmembrane helix</keyword>
<evidence type="ECO:0000313" key="4">
    <source>
        <dbReference type="Proteomes" id="UP000709295"/>
    </source>
</evidence>
<evidence type="ECO:0000313" key="3">
    <source>
        <dbReference type="EMBL" id="KAG6943573.1"/>
    </source>
</evidence>
<evidence type="ECO:0000256" key="1">
    <source>
        <dbReference type="SAM" id="MobiDB-lite"/>
    </source>
</evidence>
<evidence type="ECO:0000256" key="2">
    <source>
        <dbReference type="SAM" id="Phobius"/>
    </source>
</evidence>
<proteinExistence type="predicted"/>
<feature type="transmembrane region" description="Helical" evidence="2">
    <location>
        <begin position="40"/>
        <end position="65"/>
    </location>
</feature>
<reference evidence="3" key="1">
    <citation type="submission" date="2021-01" db="EMBL/GenBank/DDBJ databases">
        <title>Phytophthora aleatoria, a newly-described species from Pinus radiata is distinct from Phytophthora cactorum isolates based on comparative genomics.</title>
        <authorList>
            <person name="Mcdougal R."/>
            <person name="Panda P."/>
            <person name="Williams N."/>
            <person name="Studholme D.J."/>
        </authorList>
    </citation>
    <scope>NUCLEOTIDE SEQUENCE</scope>
    <source>
        <strain evidence="3">NZFS 4037</strain>
    </source>
</reference>
<keyword evidence="4" id="KW-1185">Reference proteome</keyword>
<protein>
    <submittedName>
        <fullName evidence="3">Uncharacterized protein</fullName>
    </submittedName>
</protein>
<gene>
    <name evidence="3" type="ORF">JG688_00017539</name>
</gene>
<feature type="region of interest" description="Disordered" evidence="1">
    <location>
        <begin position="144"/>
        <end position="183"/>
    </location>
</feature>
<sequence length="183" mass="20726">MSVVVVLGSVLNLVSPIDERPLSLFQGSVSEWSDMRICPIIIIYVPIIVYDTLNYTQLLSALSIMRGRQGMMRHQQTLSCIRFAQEGYRENVARRRVEADTQAHRRASLNATSCAKDMKRLTMCLLMTRSRYLPDPAPEAIEAPVQGEAAQPVEVIDLTEPEEPEQNQDQKQEAPRTQECMMC</sequence>
<dbReference type="Proteomes" id="UP000709295">
    <property type="component" value="Unassembled WGS sequence"/>
</dbReference>
<keyword evidence="2" id="KW-0472">Membrane</keyword>